<dbReference type="EMBL" id="APVH01000015">
    <property type="protein sequence ID" value="EPX83468.1"/>
    <property type="molecule type" value="Genomic_DNA"/>
</dbReference>
<comment type="caution">
    <text evidence="1">The sequence shown here is derived from an EMBL/GenBank/DDBJ whole genome shotgun (WGS) entry which is preliminary data.</text>
</comment>
<dbReference type="Proteomes" id="UP000015347">
    <property type="component" value="Unassembled WGS sequence"/>
</dbReference>
<gene>
    <name evidence="1" type="ORF">Salmuc_02076</name>
</gene>
<dbReference type="STRING" id="1123237.Salmuc_02076"/>
<sequence>MIIADSIGFAGTHTICRILEEIPNADVSHGSKNFLKKGPLGHDDMTLSDFLEAMKASEVEGRRAYAVHSVFKPGEARALTRMKGGRHMVIVRDPIRQIRSCYAWIVKKVLSGDEGAQMQLVAFDREVLAQSPVRNTFPNALFAFAVNHVMSFTVAALKARCETVQMERLVSDEAYFRETFSVPAEAELSHFSGQAVHQASHKKKVSDLGVGEPDEDEIIGLFQWKIGADH</sequence>
<dbReference type="RefSeq" id="WP_020042029.1">
    <property type="nucleotide sequence ID" value="NZ_KE557274.1"/>
</dbReference>
<keyword evidence="2" id="KW-1185">Reference proteome</keyword>
<dbReference type="eggNOG" id="ENOG5033XPF">
    <property type="taxonomic scope" value="Bacteria"/>
</dbReference>
<proteinExistence type="predicted"/>
<dbReference type="HOGENOM" id="CLU_1137129_0_0_5"/>
<dbReference type="AlphaFoldDB" id="S9QV28"/>
<name>S9QV28_9RHOB</name>
<accession>S9QV28</accession>
<protein>
    <recommendedName>
        <fullName evidence="3">Sulfotransferase domain-containing protein</fullName>
    </recommendedName>
</protein>
<organism evidence="1 2">
    <name type="scientific">Salipiger mucosus DSM 16094</name>
    <dbReference type="NCBI Taxonomy" id="1123237"/>
    <lineage>
        <taxon>Bacteria</taxon>
        <taxon>Pseudomonadati</taxon>
        <taxon>Pseudomonadota</taxon>
        <taxon>Alphaproteobacteria</taxon>
        <taxon>Rhodobacterales</taxon>
        <taxon>Roseobacteraceae</taxon>
        <taxon>Salipiger</taxon>
    </lineage>
</organism>
<dbReference type="OrthoDB" id="7850819at2"/>
<evidence type="ECO:0008006" key="3">
    <source>
        <dbReference type="Google" id="ProtNLM"/>
    </source>
</evidence>
<reference evidence="2" key="1">
    <citation type="journal article" date="2014" name="Stand. Genomic Sci.">
        <title>Genome sequence of the exopolysaccharide-producing Salipiger mucosus type strain (DSM 16094(T)), a moderately halophilic member of the Roseobacter clade.</title>
        <authorList>
            <person name="Riedel T."/>
            <person name="Spring S."/>
            <person name="Fiebig A."/>
            <person name="Petersen J."/>
            <person name="Kyrpides N.C."/>
            <person name="Goker M."/>
            <person name="Klenk H.P."/>
        </authorList>
    </citation>
    <scope>NUCLEOTIDE SEQUENCE [LARGE SCALE GENOMIC DNA]</scope>
    <source>
        <strain evidence="2">DSM 16094</strain>
    </source>
</reference>
<evidence type="ECO:0000313" key="2">
    <source>
        <dbReference type="Proteomes" id="UP000015347"/>
    </source>
</evidence>
<evidence type="ECO:0000313" key="1">
    <source>
        <dbReference type="EMBL" id="EPX83468.1"/>
    </source>
</evidence>